<dbReference type="Proteomes" id="UP001157911">
    <property type="component" value="Unassembled WGS sequence"/>
</dbReference>
<keyword evidence="6 7" id="KW-0998">Cell outer membrane</keyword>
<comment type="similarity">
    <text evidence="2 7">Belongs to the FlgH family.</text>
</comment>
<dbReference type="Pfam" id="PF02107">
    <property type="entry name" value="FlgH"/>
    <property type="match status" value="1"/>
</dbReference>
<comment type="caution">
    <text evidence="9">The sequence shown here is derived from an EMBL/GenBank/DDBJ whole genome shotgun (WGS) entry which is preliminary data.</text>
</comment>
<evidence type="ECO:0000313" key="10">
    <source>
        <dbReference type="Proteomes" id="UP001157911"/>
    </source>
</evidence>
<reference evidence="9 10" key="1">
    <citation type="submission" date="2017-05" db="EMBL/GenBank/DDBJ databases">
        <authorList>
            <person name="Varghese N."/>
            <person name="Submissions S."/>
        </authorList>
    </citation>
    <scope>NUCLEOTIDE SEQUENCE [LARGE SCALE GENOMIC DNA]</scope>
    <source>
        <strain evidence="9 10">DSM 15522</strain>
    </source>
</reference>
<keyword evidence="7" id="KW-0449">Lipoprotein</keyword>
<accession>A0ABY1NP08</accession>
<keyword evidence="9" id="KW-0966">Cell projection</keyword>
<keyword evidence="4 7" id="KW-0472">Membrane</keyword>
<dbReference type="EMBL" id="FXUB01000003">
    <property type="protein sequence ID" value="SMP13606.1"/>
    <property type="molecule type" value="Genomic_DNA"/>
</dbReference>
<dbReference type="PRINTS" id="PR01008">
    <property type="entry name" value="FLGLRINGFLGH"/>
</dbReference>
<gene>
    <name evidence="7" type="primary">flgH</name>
    <name evidence="9" type="ORF">SAMN06265339_1146</name>
</gene>
<evidence type="ECO:0000313" key="9">
    <source>
        <dbReference type="EMBL" id="SMP13606.1"/>
    </source>
</evidence>
<dbReference type="PROSITE" id="PS51257">
    <property type="entry name" value="PROKAR_LIPOPROTEIN"/>
    <property type="match status" value="1"/>
</dbReference>
<evidence type="ECO:0000256" key="7">
    <source>
        <dbReference type="HAMAP-Rule" id="MF_00415"/>
    </source>
</evidence>
<keyword evidence="9" id="KW-0969">Cilium</keyword>
<keyword evidence="10" id="KW-1185">Reference proteome</keyword>
<comment type="subunit">
    <text evidence="7">The basal body constitutes a major portion of the flagellar organelle and consists of four rings (L,P,S, and M) mounted on a central rod.</text>
</comment>
<feature type="chain" id="PRO_5046013698" description="Flagellar L-ring protein" evidence="8">
    <location>
        <begin position="25"/>
        <end position="229"/>
    </location>
</feature>
<keyword evidence="3 7" id="KW-0732">Signal</keyword>
<dbReference type="HAMAP" id="MF_00415">
    <property type="entry name" value="FlgH"/>
    <property type="match status" value="1"/>
</dbReference>
<name>A0ABY1NP08_9BACT</name>
<keyword evidence="5 7" id="KW-0975">Bacterial flagellum</keyword>
<feature type="signal peptide" evidence="8">
    <location>
        <begin position="1"/>
        <end position="24"/>
    </location>
</feature>
<evidence type="ECO:0000256" key="5">
    <source>
        <dbReference type="ARBA" id="ARBA00023143"/>
    </source>
</evidence>
<evidence type="ECO:0000256" key="4">
    <source>
        <dbReference type="ARBA" id="ARBA00023136"/>
    </source>
</evidence>
<comment type="function">
    <text evidence="1 7">Assembles around the rod to form the L-ring and probably protects the motor/basal body from shearing forces during rotation.</text>
</comment>
<protein>
    <recommendedName>
        <fullName evidence="7">Flagellar L-ring protein</fullName>
    </recommendedName>
    <alternativeName>
        <fullName evidence="7">Basal body L-ring protein</fullName>
    </alternativeName>
</protein>
<dbReference type="PANTHER" id="PTHR34933">
    <property type="entry name" value="FLAGELLAR L-RING PROTEIN"/>
    <property type="match status" value="1"/>
</dbReference>
<evidence type="ECO:0000256" key="1">
    <source>
        <dbReference type="ARBA" id="ARBA00002591"/>
    </source>
</evidence>
<comment type="subcellular location">
    <subcellularLocation>
        <location evidence="7">Cell outer membrane</location>
        <topology evidence="7">Lipid-anchor</topology>
    </subcellularLocation>
    <subcellularLocation>
        <location evidence="7">Bacterial flagellum basal body</location>
    </subcellularLocation>
</comment>
<organism evidence="9 10">
    <name type="scientific">Desulfurobacterium pacificum</name>
    <dbReference type="NCBI Taxonomy" id="240166"/>
    <lineage>
        <taxon>Bacteria</taxon>
        <taxon>Pseudomonadati</taxon>
        <taxon>Aquificota</taxon>
        <taxon>Aquificia</taxon>
        <taxon>Desulfurobacteriales</taxon>
        <taxon>Desulfurobacteriaceae</taxon>
        <taxon>Desulfurobacterium</taxon>
    </lineage>
</organism>
<dbReference type="InterPro" id="IPR000527">
    <property type="entry name" value="Flag_Lring"/>
</dbReference>
<sequence>MQGYWKKYRYLCISLTLIALFSCGSEEKVKVVYSPPPPPPAYSPKAASPGSLFNGYDNLFSDAKAHNIGDIVTIKVYESLSGSGSASTTTGKQTTFDINVNKPTILGKEVPGKTKNPLLNFSTSPKTDFKGQSSTKRDAKLIATITARVVKVYPNGNLYIVGEKIIKINDDVQVLKISGIVRPSDIEPDNSVSSSKIADMYVEYNGKGYVNENQRPGWLARFLMKIWPF</sequence>
<dbReference type="PANTHER" id="PTHR34933:SF1">
    <property type="entry name" value="FLAGELLAR L-RING PROTEIN"/>
    <property type="match status" value="1"/>
</dbReference>
<evidence type="ECO:0000256" key="8">
    <source>
        <dbReference type="SAM" id="SignalP"/>
    </source>
</evidence>
<evidence type="ECO:0000256" key="2">
    <source>
        <dbReference type="ARBA" id="ARBA00006929"/>
    </source>
</evidence>
<keyword evidence="9" id="KW-0282">Flagellum</keyword>
<evidence type="ECO:0000256" key="3">
    <source>
        <dbReference type="ARBA" id="ARBA00022729"/>
    </source>
</evidence>
<proteinExistence type="inferred from homology"/>
<evidence type="ECO:0000256" key="6">
    <source>
        <dbReference type="ARBA" id="ARBA00023237"/>
    </source>
</evidence>